<reference evidence="3" key="1">
    <citation type="journal article" date="2021" name="PeerJ">
        <title>Extensive microbial diversity within the chicken gut microbiome revealed by metagenomics and culture.</title>
        <authorList>
            <person name="Gilroy R."/>
            <person name="Ravi A."/>
            <person name="Getino M."/>
            <person name="Pursley I."/>
            <person name="Horton D.L."/>
            <person name="Alikhan N.F."/>
            <person name="Baker D."/>
            <person name="Gharbi K."/>
            <person name="Hall N."/>
            <person name="Watson M."/>
            <person name="Adriaenssens E.M."/>
            <person name="Foster-Nyarko E."/>
            <person name="Jarju S."/>
            <person name="Secka A."/>
            <person name="Antonio M."/>
            <person name="Oren A."/>
            <person name="Chaudhuri R.R."/>
            <person name="La Ragione R."/>
            <person name="Hildebrand F."/>
            <person name="Pallen M.J."/>
        </authorList>
    </citation>
    <scope>NUCLEOTIDE SEQUENCE</scope>
    <source>
        <strain evidence="3">ChiHjej12B11-16260</strain>
    </source>
</reference>
<feature type="domain" description="GDPGP1-like C-terminal" evidence="2">
    <location>
        <begin position="236"/>
        <end position="302"/>
    </location>
</feature>
<name>A0A9D1VQR4_9BACT</name>
<dbReference type="Pfam" id="PF26216">
    <property type="entry name" value="GDPGP1_C"/>
    <property type="match status" value="1"/>
</dbReference>
<dbReference type="InterPro" id="IPR046320">
    <property type="entry name" value="DUF4922"/>
</dbReference>
<evidence type="ECO:0000313" key="3">
    <source>
        <dbReference type="EMBL" id="HIX44878.1"/>
    </source>
</evidence>
<dbReference type="SUPFAM" id="SSF54197">
    <property type="entry name" value="HIT-like"/>
    <property type="match status" value="1"/>
</dbReference>
<proteinExistence type="predicted"/>
<organism evidence="3 4">
    <name type="scientific">Candidatus Barnesiella excrementipullorum</name>
    <dbReference type="NCBI Taxonomy" id="2838479"/>
    <lineage>
        <taxon>Bacteria</taxon>
        <taxon>Pseudomonadati</taxon>
        <taxon>Bacteroidota</taxon>
        <taxon>Bacteroidia</taxon>
        <taxon>Bacteroidales</taxon>
        <taxon>Barnesiellaceae</taxon>
        <taxon>Barnesiella</taxon>
    </lineage>
</organism>
<dbReference type="Proteomes" id="UP000824246">
    <property type="component" value="Unassembled WGS sequence"/>
</dbReference>
<dbReference type="InterPro" id="IPR036265">
    <property type="entry name" value="HIT-like_sf"/>
</dbReference>
<comment type="caution">
    <text evidence="3">The sequence shown here is derived from an EMBL/GenBank/DDBJ whole genome shotgun (WGS) entry which is preliminary data.</text>
</comment>
<evidence type="ECO:0000259" key="2">
    <source>
        <dbReference type="Pfam" id="PF26216"/>
    </source>
</evidence>
<dbReference type="EMBL" id="DXFB01000036">
    <property type="protein sequence ID" value="HIX44878.1"/>
    <property type="molecule type" value="Genomic_DNA"/>
</dbReference>
<feature type="domain" description="DUF4922" evidence="1">
    <location>
        <begin position="18"/>
        <end position="158"/>
    </location>
</feature>
<evidence type="ECO:0000259" key="1">
    <source>
        <dbReference type="Pfam" id="PF16269"/>
    </source>
</evidence>
<protein>
    <submittedName>
        <fullName evidence="3">DUF4922 domain-containing protein</fullName>
    </submittedName>
</protein>
<sequence>MTSPTSISAEKLTELWLSQTESWELARNNFRALSNAHRRSIDIGCVTVGVQYNPGRLASVSSKPQVQMPNSCFLCRENRPQEQIGIGYADEYTILVNPYPIFDRHFTIAAATHTPQRMAGRMTHLLDLSKACSPYTFFYNGARCGASAPMHMHFQAGNPGYLPIERQWRNAAKSEIASLPHAALYRIDGLLRSIFLLVAGSKSDALLLWERLYHALPAPSGEEPMMNIVARHEEGEWAILVFPRSKHRPDCYYATGDTQYLISPGAVEMSGIFITPRGEDYERLSAERVREIYTEVSLTPEETASICRKL</sequence>
<gene>
    <name evidence="3" type="ORF">H9982_01520</name>
</gene>
<reference evidence="3" key="2">
    <citation type="submission" date="2021-04" db="EMBL/GenBank/DDBJ databases">
        <authorList>
            <person name="Gilroy R."/>
        </authorList>
    </citation>
    <scope>NUCLEOTIDE SEQUENCE</scope>
    <source>
        <strain evidence="3">ChiHjej12B11-16260</strain>
    </source>
</reference>
<evidence type="ECO:0000313" key="4">
    <source>
        <dbReference type="Proteomes" id="UP000824246"/>
    </source>
</evidence>
<dbReference type="AlphaFoldDB" id="A0A9D1VQR4"/>
<accession>A0A9D1VQR4</accession>
<dbReference type="Pfam" id="PF16269">
    <property type="entry name" value="DUF4922"/>
    <property type="match status" value="1"/>
</dbReference>
<dbReference type="InterPro" id="IPR058865">
    <property type="entry name" value="GDPGP1_C"/>
</dbReference>